<proteinExistence type="inferred from homology"/>
<dbReference type="InterPro" id="IPR020287">
    <property type="entry name" value="Tail_sheath_C"/>
</dbReference>
<dbReference type="EMBL" id="NWZY01000019">
    <property type="protein sequence ID" value="RQK77886.1"/>
    <property type="molecule type" value="Genomic_DNA"/>
</dbReference>
<evidence type="ECO:0000259" key="2">
    <source>
        <dbReference type="Pfam" id="PF04984"/>
    </source>
</evidence>
<reference evidence="4 5" key="1">
    <citation type="submission" date="2017-09" db="EMBL/GenBank/DDBJ databases">
        <title>Phenotypic and genotypic characterization of Colombian isolates of Neisseria meningitidis recovered from invasive disease.</title>
        <authorList>
            <person name="Duarte C."/>
            <person name="Gabastou J.M."/>
            <person name="Moreno J."/>
        </authorList>
    </citation>
    <scope>NUCLEOTIDE SEQUENCE [LARGE SCALE GENOMIC DNA]</scope>
    <source>
        <strain evidence="4 5">INS-Nm1012</strain>
    </source>
</reference>
<dbReference type="RefSeq" id="WP_065826137.1">
    <property type="nucleotide sequence ID" value="NZ_CP012394.1"/>
</dbReference>
<comment type="similarity">
    <text evidence="1">Belongs to the myoviridae tail sheath protein family.</text>
</comment>
<evidence type="ECO:0000313" key="5">
    <source>
        <dbReference type="Proteomes" id="UP000283666"/>
    </source>
</evidence>
<dbReference type="AlphaFoldDB" id="A0A425B2B3"/>
<sequence length="395" mass="42228">MTAQRMHGVTAKEFTRGARPISDIAANIIGIVATAEDADAATFPTGKPVYGNSAASLLEKAGTKGTLAKTLTAITDQGDAQIVVVRAETAASGRSDTQNAEQKTAVIEACKTLAKAQAHTGFKPKILGAPELDDADVTAALAVAANALDGFVYASAGGAEDITTLKQYRAGFGQKNLMLIDNEFIAYQKGESATAATIGRILGARAMLDTAAGPHKSISNAEIQGVSALKYPRSFGLLDINSEANTINNADITTLIRENGFRVWGNRTCSADPVWAFEPTVRVASIIKETIAQSFLWAMDKPMHPSLMIDIINGINAKLAEKVYQGWLLGAQVFIDPRKVEKSRVSNGVFAFDYEFTVAPPLENIELNQYVSDRFIVNLTDRVIEFASNLKPTTV</sequence>
<dbReference type="InterPro" id="IPR052042">
    <property type="entry name" value="Tail_sheath_structural"/>
</dbReference>
<dbReference type="InterPro" id="IPR035089">
    <property type="entry name" value="Phage_sheath_subtilisin"/>
</dbReference>
<feature type="domain" description="Tail sheath protein subtilisin-like" evidence="2">
    <location>
        <begin position="111"/>
        <end position="269"/>
    </location>
</feature>
<organism evidence="4 5">
    <name type="scientific">Neisseria meningitidis</name>
    <dbReference type="NCBI Taxonomy" id="487"/>
    <lineage>
        <taxon>Bacteria</taxon>
        <taxon>Pseudomonadati</taxon>
        <taxon>Pseudomonadota</taxon>
        <taxon>Betaproteobacteria</taxon>
        <taxon>Neisseriales</taxon>
        <taxon>Neisseriaceae</taxon>
        <taxon>Neisseria</taxon>
    </lineage>
</organism>
<dbReference type="PANTHER" id="PTHR35861">
    <property type="match status" value="1"/>
</dbReference>
<evidence type="ECO:0000259" key="3">
    <source>
        <dbReference type="Pfam" id="PF17482"/>
    </source>
</evidence>
<feature type="domain" description="Tail sheath protein C-terminal" evidence="3">
    <location>
        <begin position="271"/>
        <end position="371"/>
    </location>
</feature>
<evidence type="ECO:0000256" key="1">
    <source>
        <dbReference type="ARBA" id="ARBA00008005"/>
    </source>
</evidence>
<gene>
    <name evidence="4" type="ORF">COH52_07450</name>
</gene>
<dbReference type="Pfam" id="PF04984">
    <property type="entry name" value="Phage_sheath_1"/>
    <property type="match status" value="1"/>
</dbReference>
<name>A0A425B2B3_NEIME</name>
<comment type="caution">
    <text evidence="4">The sequence shown here is derived from an EMBL/GenBank/DDBJ whole genome shotgun (WGS) entry which is preliminary data.</text>
</comment>
<evidence type="ECO:0000313" key="4">
    <source>
        <dbReference type="EMBL" id="RQK77886.1"/>
    </source>
</evidence>
<dbReference type="Pfam" id="PF17482">
    <property type="entry name" value="Phage_sheath_1C"/>
    <property type="match status" value="1"/>
</dbReference>
<dbReference type="Proteomes" id="UP000283666">
    <property type="component" value="Unassembled WGS sequence"/>
</dbReference>
<dbReference type="PANTHER" id="PTHR35861:SF1">
    <property type="entry name" value="PHAGE TAIL SHEATH PROTEIN"/>
    <property type="match status" value="1"/>
</dbReference>
<accession>A0A425B2B3</accession>
<protein>
    <submittedName>
        <fullName evidence="4">Phage tail protein</fullName>
    </submittedName>
</protein>